<feature type="repeat" description="TPR" evidence="7">
    <location>
        <begin position="419"/>
        <end position="452"/>
    </location>
</feature>
<keyword evidence="3" id="KW-0732">Signal</keyword>
<dbReference type="InterPro" id="IPR008410">
    <property type="entry name" value="BCSC_C"/>
</dbReference>
<evidence type="ECO:0000256" key="2">
    <source>
        <dbReference type="ARBA" id="ARBA00005186"/>
    </source>
</evidence>
<dbReference type="GO" id="GO:0019867">
    <property type="term" value="C:outer membrane"/>
    <property type="evidence" value="ECO:0007669"/>
    <property type="project" value="InterPro"/>
</dbReference>
<dbReference type="EMBL" id="JADVNV010000005">
    <property type="protein sequence ID" value="MBJ9869119.1"/>
    <property type="molecule type" value="Genomic_DNA"/>
</dbReference>
<dbReference type="Gene3D" id="1.25.40.10">
    <property type="entry name" value="Tetratricopeptide repeat domain"/>
    <property type="match status" value="5"/>
</dbReference>
<dbReference type="SUPFAM" id="SSF48452">
    <property type="entry name" value="TPR-like"/>
    <property type="match status" value="3"/>
</dbReference>
<comment type="pathway">
    <text evidence="2">Glycan metabolism; bacterial cellulose biosynthesis.</text>
</comment>
<evidence type="ECO:0000259" key="8">
    <source>
        <dbReference type="Pfam" id="PF05420"/>
    </source>
</evidence>
<feature type="domain" description="Cellulose synthase operon C C-terminal" evidence="8">
    <location>
        <begin position="839"/>
        <end position="1173"/>
    </location>
</feature>
<dbReference type="PROSITE" id="PS50293">
    <property type="entry name" value="TPR_REGION"/>
    <property type="match status" value="1"/>
</dbReference>
<sequence>MRKFKLSLIHLILPGGGNALSGLRDAADCRPDKTLKRRHRAVLGLTLGIAWMPFAEAAPSAQQQLLQQVRLGEASHREDLVRQSLYRLELIDPNNPEVVAARFRYLLRQGDNDGAQKQLDRLSQLAPSSSAYQSSRTTMMLSTPEGRQSLQEARLQATTGHTEEAIAAYDALFKGHPPQGDLAVEYWTTVAKSPARRNEAINQLKRINASTPGNTALQNTLAQLLFDGGRRDEGFAVLEQMAKSSDGRTTASALWYQQIKDLPASDASVKALQKYLTVFSEGDSVNAARSKLSEQQQQLSDPAFRARAQGLAAVEAGQGGKAVTELQQAVSADHRDSEAVGALGQAYSQRGDRARAVAQFQKALAMDPNSSSRGKWESLLKVNRYWLAIQQGDAALKANNPDQAERLYRQARSIDNTDSYAVLGLGDVAMARKDYPAAERYYQQTLRMDSGNSNAVRGLANIYRQQSPEKASAFIASLSSRQRQSIDDIERSLENDRLAQQAEALENQGNWAQAAELHRRRLALDPGSVWVTYRLSRDLWNAGQRNQADAQMRALARQKPNDPDQVYAYGLYLAGNDQDRAAMAHINNLPRSQWNSNIQELADRLQNNQVLETASRLRDSGKEREAETLLRQQPASTRIDLTLADWAQQRRDYSSARAAYDAVLAREPGNVDARLGLTEVYIAQGDNAAARAELAKLPAPAAGEPLSINMQRRMARAQAQLGDTVAAQQTFNTIVPQAKSQPPSMETAMVLRDAAGFQAQNGEPQQALETYKDAMVASGITPTRPQDNDTFTRLTRNDAKDDWLKRGVRSDAADLYRQQDLNVTLEHDYWGSSGTGGYSDLKAHTTMFQVDAPLSDGRMFFRADLVNVDVGSFSTHADGTWDKNWGTCTLHDCSGNRSQSDTGTSVAVGWKNKTWSWDIGTTPMGFNVVDVVGGVSYSNDIGPLGYTLNAHRRPISSSLLAFGGQKDAPSNTGTKWGGVRADGGGVSLSYDKGEANGVWASLSGDQLTGKNVADNWRVRWMTGYYYKIINENNRRVTVGLNNMIWHYDKDLSGYSLGHGGYYSPQEYVSFAVPVMWRQRTENWSWELGGSVSWSHSRTKTMPRYPLMNLIPTDYREEAAMQTNGGGSSQGFGYTARALIERRVTSNWFLGTAIDIQEAKDYTPSHFLLYVRYSAAGWQGDMDLPPQPLVPYADW</sequence>
<keyword evidence="6" id="KW-0135">Cellulose biosynthesis</keyword>
<evidence type="ECO:0000256" key="5">
    <source>
        <dbReference type="ARBA" id="ARBA00022803"/>
    </source>
</evidence>
<dbReference type="Pfam" id="PF13432">
    <property type="entry name" value="TPR_16"/>
    <property type="match status" value="2"/>
</dbReference>
<dbReference type="SMART" id="SM00028">
    <property type="entry name" value="TPR"/>
    <property type="match status" value="4"/>
</dbReference>
<evidence type="ECO:0000256" key="6">
    <source>
        <dbReference type="ARBA" id="ARBA00022916"/>
    </source>
</evidence>
<evidence type="ECO:0000256" key="3">
    <source>
        <dbReference type="ARBA" id="ARBA00022729"/>
    </source>
</evidence>
<dbReference type="NCBIfam" id="NF008520">
    <property type="entry name" value="PRK11447.1"/>
    <property type="match status" value="1"/>
</dbReference>
<dbReference type="InterPro" id="IPR019734">
    <property type="entry name" value="TPR_rpt"/>
</dbReference>
<dbReference type="Pfam" id="PF13176">
    <property type="entry name" value="TPR_7"/>
    <property type="match status" value="1"/>
</dbReference>
<dbReference type="EMBL" id="RKIT01000002">
    <property type="protein sequence ID" value="RSC16178.1"/>
    <property type="molecule type" value="Genomic_DNA"/>
</dbReference>
<dbReference type="Proteomes" id="UP000282299">
    <property type="component" value="Unassembled WGS sequence"/>
</dbReference>
<comment type="caution">
    <text evidence="10">The sequence shown here is derived from an EMBL/GenBank/DDBJ whole genome shotgun (WGS) entry which is preliminary data.</text>
</comment>
<dbReference type="PANTHER" id="PTHR12558">
    <property type="entry name" value="CELL DIVISION CYCLE 16,23,27"/>
    <property type="match status" value="1"/>
</dbReference>
<reference evidence="9" key="3">
    <citation type="submission" date="2020-11" db="EMBL/GenBank/DDBJ databases">
        <title>Enhanced detection system for hospital associated transmission using whole genome sequencing surveillance.</title>
        <authorList>
            <person name="Harrison L.H."/>
            <person name="Van Tyne D."/>
            <person name="Marsh J.W."/>
            <person name="Griffith M.P."/>
            <person name="Snyder D.J."/>
            <person name="Cooper V.S."/>
            <person name="Mustapha M."/>
        </authorList>
    </citation>
    <scope>NUCLEOTIDE SEQUENCE</scope>
    <source>
        <strain evidence="9">CB00014</strain>
    </source>
</reference>
<dbReference type="GO" id="GO:0030244">
    <property type="term" value="P:cellulose biosynthetic process"/>
    <property type="evidence" value="ECO:0007669"/>
    <property type="project" value="UniProtKB-KW"/>
</dbReference>
<keyword evidence="4" id="KW-0677">Repeat</keyword>
<evidence type="ECO:0000313" key="10">
    <source>
        <dbReference type="EMBL" id="RSC16178.1"/>
    </source>
</evidence>
<evidence type="ECO:0000256" key="4">
    <source>
        <dbReference type="ARBA" id="ARBA00022737"/>
    </source>
</evidence>
<evidence type="ECO:0000256" key="7">
    <source>
        <dbReference type="PROSITE-ProRule" id="PRU00339"/>
    </source>
</evidence>
<dbReference type="Pfam" id="PF05420">
    <property type="entry name" value="BCSC_C"/>
    <property type="match status" value="1"/>
</dbReference>
<organism evidence="10 11">
    <name type="scientific">Citrobacter koseri</name>
    <name type="common">Citrobacter diversus</name>
    <dbReference type="NCBI Taxonomy" id="545"/>
    <lineage>
        <taxon>Bacteria</taxon>
        <taxon>Pseudomonadati</taxon>
        <taxon>Pseudomonadota</taxon>
        <taxon>Gammaproteobacteria</taxon>
        <taxon>Enterobacterales</taxon>
        <taxon>Enterobacteriaceae</taxon>
        <taxon>Citrobacter</taxon>
    </lineage>
</organism>
<dbReference type="Proteomes" id="UP000807555">
    <property type="component" value="Unassembled WGS sequence"/>
</dbReference>
<comment type="function">
    <text evidence="1">Required for maximal bacterial cellulose synthesis.</text>
</comment>
<evidence type="ECO:0000313" key="9">
    <source>
        <dbReference type="EMBL" id="MBJ9869119.1"/>
    </source>
</evidence>
<dbReference type="PANTHER" id="PTHR12558:SF13">
    <property type="entry name" value="CELL DIVISION CYCLE PROTEIN 27 HOMOLOG"/>
    <property type="match status" value="1"/>
</dbReference>
<dbReference type="PROSITE" id="PS50005">
    <property type="entry name" value="TPR"/>
    <property type="match status" value="2"/>
</dbReference>
<reference evidence="11" key="2">
    <citation type="submission" date="2018-10" db="EMBL/GenBank/DDBJ databases">
        <title>FDA dAtabase for Regulatory Grade micrObial Sequences (FDA-ARGOS): Supporting development and validation of Infectious Disease Dx tests.</title>
        <authorList>
            <person name="Goldberg B."/>
            <person name="Campos J."/>
            <person name="Tallon L."/>
            <person name="Sadzewicz L."/>
            <person name="Zhao X."/>
            <person name="Vavikolanu K."/>
            <person name="Mehta A."/>
            <person name="Aluvathingal J."/>
            <person name="Nadendla S."/>
            <person name="Geyer C."/>
            <person name="Nandy P."/>
            <person name="Yan Y."/>
            <person name="Sichtig H."/>
        </authorList>
    </citation>
    <scope>NUCLEOTIDE SEQUENCE [LARGE SCALE GENOMIC DNA]</scope>
    <source>
        <strain evidence="11">FDAARGOS_526</strain>
    </source>
</reference>
<name>A0AAQ0V7F4_CITKO</name>
<accession>A0AAQ0V7F4</accession>
<reference evidence="10" key="1">
    <citation type="submission" date="2018-10" db="EMBL/GenBank/DDBJ databases">
        <title>FDA dAtabase for Regulatory Grade micrObial Sequences (FDA-ARGOS): Supporting development and validation of Infectious Disease Dx tests.</title>
        <authorList>
            <person name="Campos J."/>
            <person name="Goldberg B."/>
            <person name="Tallon L.J."/>
            <person name="Sadzewicz L."/>
            <person name="Zhao X."/>
            <person name="Vavikolanu K."/>
            <person name="Mehta A."/>
            <person name="Aluvathingal J."/>
            <person name="Nadendla S."/>
            <person name="Geyer C."/>
            <person name="Nandy P."/>
            <person name="Yan Y."/>
            <person name="Sichtig H."/>
        </authorList>
    </citation>
    <scope>NUCLEOTIDE SEQUENCE</scope>
    <source>
        <strain evidence="10">FDAARGOS_526</strain>
    </source>
</reference>
<gene>
    <name evidence="10" type="primary">bcsC</name>
    <name evidence="10" type="ORF">EGS84_04100</name>
    <name evidence="9" type="ORF">I5687_14290</name>
</gene>
<evidence type="ECO:0000256" key="1">
    <source>
        <dbReference type="ARBA" id="ARBA00003476"/>
    </source>
</evidence>
<protein>
    <submittedName>
        <fullName evidence="10">Cellulose biosynthesis protein BcsC</fullName>
    </submittedName>
</protein>
<feature type="repeat" description="TPR" evidence="7">
    <location>
        <begin position="337"/>
        <end position="370"/>
    </location>
</feature>
<proteinExistence type="predicted"/>
<evidence type="ECO:0000313" key="11">
    <source>
        <dbReference type="Proteomes" id="UP000282299"/>
    </source>
</evidence>
<dbReference type="Pfam" id="PF14559">
    <property type="entry name" value="TPR_19"/>
    <property type="match status" value="1"/>
</dbReference>
<dbReference type="AlphaFoldDB" id="A0AAQ0V7F4"/>
<dbReference type="InterPro" id="IPR011990">
    <property type="entry name" value="TPR-like_helical_dom_sf"/>
</dbReference>
<keyword evidence="5 7" id="KW-0802">TPR repeat</keyword>
<dbReference type="RefSeq" id="WP_058668251.1">
    <property type="nucleotide sequence ID" value="NZ_ABTEQQ020000004.1"/>
</dbReference>